<dbReference type="AlphaFoldDB" id="A0A381VLA2"/>
<organism evidence="2">
    <name type="scientific">marine metagenome</name>
    <dbReference type="NCBI Taxonomy" id="408172"/>
    <lineage>
        <taxon>unclassified sequences</taxon>
        <taxon>metagenomes</taxon>
        <taxon>ecological metagenomes</taxon>
    </lineage>
</organism>
<dbReference type="GO" id="GO:0015562">
    <property type="term" value="F:efflux transmembrane transporter activity"/>
    <property type="evidence" value="ECO:0007669"/>
    <property type="project" value="TreeGrafter"/>
</dbReference>
<dbReference type="Gene3D" id="2.40.50.100">
    <property type="match status" value="1"/>
</dbReference>
<feature type="domain" description="Multidrug resistance protein MdtA-like C-terminal permuted SH3" evidence="1">
    <location>
        <begin position="301"/>
        <end position="347"/>
    </location>
</feature>
<dbReference type="EMBL" id="UINC01009164">
    <property type="protein sequence ID" value="SVA41115.1"/>
    <property type="molecule type" value="Genomic_DNA"/>
</dbReference>
<reference evidence="2" key="1">
    <citation type="submission" date="2018-05" db="EMBL/GenBank/DDBJ databases">
        <authorList>
            <person name="Lanie J.A."/>
            <person name="Ng W.-L."/>
            <person name="Kazmierczak K.M."/>
            <person name="Andrzejewski T.M."/>
            <person name="Davidsen T.M."/>
            <person name="Wayne K.J."/>
            <person name="Tettelin H."/>
            <person name="Glass J.I."/>
            <person name="Rusch D."/>
            <person name="Podicherti R."/>
            <person name="Tsui H.-C.T."/>
            <person name="Winkler M.E."/>
        </authorList>
    </citation>
    <scope>NUCLEOTIDE SEQUENCE</scope>
</reference>
<dbReference type="PANTHER" id="PTHR30469">
    <property type="entry name" value="MULTIDRUG RESISTANCE PROTEIN MDTA"/>
    <property type="match status" value="1"/>
</dbReference>
<sequence>VGEVAPELIPIAVRVAEVQLESVQLTVESQGKVQAAQIASLSAPVAGPIAWISPALEAGGYVEEGQTLLRLDTSDYETARDRSRAGMQQALAESRHADSELERIEALAKDRLVSDSQLQDARRMAEVNRARQADAEAMYRQAELDYERSEIRAPFNAIVERREVELGQYVNRAQSVAVLYGADEVEVRVPLAIRQLGYLDIPLGARGELPDNEAPNVTLKGYYGGEEYHWEGKLVRTEATIDPNSNTVQTIIRVDQPTKPAGRKSSGSQNLPLPIGLFVEAEITGKKIDGIISLPRSVIRNNNQVLVVDAENKMYFRDVQIYRLEEDRVLISSGLLPGELICTSPIQAVVDGMSVQPVREFI</sequence>
<dbReference type="InterPro" id="IPR058627">
    <property type="entry name" value="MdtA-like_C"/>
</dbReference>
<dbReference type="PANTHER" id="PTHR30469:SF12">
    <property type="entry name" value="MULTIDRUG RESISTANCE PROTEIN MDTA"/>
    <property type="match status" value="1"/>
</dbReference>
<dbReference type="Pfam" id="PF25967">
    <property type="entry name" value="RND-MFP_C"/>
    <property type="match status" value="1"/>
</dbReference>
<dbReference type="GO" id="GO:1990281">
    <property type="term" value="C:efflux pump complex"/>
    <property type="evidence" value="ECO:0007669"/>
    <property type="project" value="TreeGrafter"/>
</dbReference>
<name>A0A381VLA2_9ZZZZ</name>
<dbReference type="Gene3D" id="1.10.287.470">
    <property type="entry name" value="Helix hairpin bin"/>
    <property type="match status" value="1"/>
</dbReference>
<protein>
    <recommendedName>
        <fullName evidence="1">Multidrug resistance protein MdtA-like C-terminal permuted SH3 domain-containing protein</fullName>
    </recommendedName>
</protein>
<gene>
    <name evidence="2" type="ORF">METZ01_LOCUS93969</name>
</gene>
<dbReference type="NCBIfam" id="TIGR01730">
    <property type="entry name" value="RND_mfp"/>
    <property type="match status" value="1"/>
</dbReference>
<dbReference type="InterPro" id="IPR006143">
    <property type="entry name" value="RND_pump_MFP"/>
</dbReference>
<accession>A0A381VLA2</accession>
<dbReference type="Gene3D" id="2.40.30.170">
    <property type="match status" value="1"/>
</dbReference>
<dbReference type="Gene3D" id="2.40.420.20">
    <property type="match status" value="1"/>
</dbReference>
<evidence type="ECO:0000259" key="1">
    <source>
        <dbReference type="Pfam" id="PF25967"/>
    </source>
</evidence>
<proteinExistence type="predicted"/>
<evidence type="ECO:0000313" key="2">
    <source>
        <dbReference type="EMBL" id="SVA41115.1"/>
    </source>
</evidence>
<dbReference type="SUPFAM" id="SSF111369">
    <property type="entry name" value="HlyD-like secretion proteins"/>
    <property type="match status" value="1"/>
</dbReference>
<feature type="non-terminal residue" evidence="2">
    <location>
        <position position="1"/>
    </location>
</feature>